<dbReference type="KEGG" id="ncv:NCAV_0686"/>
<evidence type="ECO:0000259" key="3">
    <source>
        <dbReference type="SMART" id="SM01027"/>
    </source>
</evidence>
<dbReference type="Proteomes" id="UP000236248">
    <property type="component" value="Chromosome NCAV"/>
</dbReference>
<dbReference type="InterPro" id="IPR001279">
    <property type="entry name" value="Metallo-B-lactamas"/>
</dbReference>
<dbReference type="CDD" id="cd16295">
    <property type="entry name" value="TTHA0252-CPSF-like_MBL-fold"/>
    <property type="match status" value="1"/>
</dbReference>
<dbReference type="Pfam" id="PF07521">
    <property type="entry name" value="RMMBL"/>
    <property type="match status" value="1"/>
</dbReference>
<proteinExistence type="predicted"/>
<sequence length="418" mass="47044">MKVTVLGSAREVGRSAFLVETDKVKVLLDYGILLRHEPLFPMHVKPKEIDGVVLTHAHLDHSGCIPALFLSKEIPVYATQPTMELAKVLLLDMIKISGFYLPFEYMEVMGMIDSARTYFYREEFEVGDLKITLHNAGHIVGSAFIVVEHDGRRLLYTGDINARGSRILESADLDVGSIDLLITESTYAMEDHQPRDEAERLLVEFANEVVEREGVLFVPAFSVERAQEIACVLRAFNFKHKVAIDGMAIKANEIMLRHPRFLRDAKFFSDVMNWIEWIRGWGGRKRMIREPCVIISPAGMLVGGNALFYMENLADDERNGIAMVSYQGEGTPGRLLLEQGIAMIEGKARKVKAEVKRFDFSGHSGRRELFEMVKGMRGNPKVWTVHGEHDTCIRFAEEINSSIGLEAYAPLAGESIQV</sequence>
<dbReference type="Pfam" id="PF16661">
    <property type="entry name" value="Lactamase_B_6"/>
    <property type="match status" value="1"/>
</dbReference>
<feature type="domain" description="Metallo-beta-lactamase" evidence="2">
    <location>
        <begin position="13"/>
        <end position="221"/>
    </location>
</feature>
<dbReference type="InterPro" id="IPR050698">
    <property type="entry name" value="MBL"/>
</dbReference>
<reference evidence="5" key="1">
    <citation type="submission" date="2018-01" db="EMBL/GenBank/DDBJ databases">
        <authorList>
            <person name="Kerou L M."/>
        </authorList>
    </citation>
    <scope>NUCLEOTIDE SEQUENCE [LARGE SCALE GENOMIC DNA]</scope>
    <source>
        <strain evidence="5">SCU2</strain>
    </source>
</reference>
<evidence type="ECO:0000313" key="4">
    <source>
        <dbReference type="EMBL" id="SPC33867.1"/>
    </source>
</evidence>
<dbReference type="Gene3D" id="3.40.50.10890">
    <property type="match status" value="1"/>
</dbReference>
<dbReference type="InterPro" id="IPR036866">
    <property type="entry name" value="RibonucZ/Hydroxyglut_hydro"/>
</dbReference>
<dbReference type="GO" id="GO:0004521">
    <property type="term" value="F:RNA endonuclease activity"/>
    <property type="evidence" value="ECO:0007669"/>
    <property type="project" value="TreeGrafter"/>
</dbReference>
<dbReference type="PANTHER" id="PTHR11203:SF52">
    <property type="entry name" value="MRNA 3-END PROCESSING FACTOR"/>
    <property type="match status" value="1"/>
</dbReference>
<dbReference type="GO" id="GO:0016787">
    <property type="term" value="F:hydrolase activity"/>
    <property type="evidence" value="ECO:0007669"/>
    <property type="project" value="UniProtKB-KW"/>
</dbReference>
<dbReference type="Pfam" id="PF10996">
    <property type="entry name" value="Beta-Casp"/>
    <property type="match status" value="1"/>
</dbReference>
<keyword evidence="1" id="KW-0378">Hydrolase</keyword>
<evidence type="ECO:0000313" key="5">
    <source>
        <dbReference type="Proteomes" id="UP000236248"/>
    </source>
</evidence>
<dbReference type="AlphaFoldDB" id="A0A2K5AQI1"/>
<protein>
    <submittedName>
        <fullName evidence="4">Putative beta-lactamase domain protein</fullName>
    </submittedName>
</protein>
<dbReference type="SMART" id="SM00849">
    <property type="entry name" value="Lactamase_B"/>
    <property type="match status" value="1"/>
</dbReference>
<dbReference type="InterPro" id="IPR011108">
    <property type="entry name" value="RMMBL"/>
</dbReference>
<dbReference type="InterPro" id="IPR022712">
    <property type="entry name" value="Beta_Casp"/>
</dbReference>
<dbReference type="SMART" id="SM01027">
    <property type="entry name" value="Beta-Casp"/>
    <property type="match status" value="1"/>
</dbReference>
<dbReference type="RefSeq" id="WP_103287350.1">
    <property type="nucleotide sequence ID" value="NZ_LT981265.1"/>
</dbReference>
<gene>
    <name evidence="4" type="ORF">NCAV_0686</name>
</gene>
<organism evidence="4 5">
    <name type="scientific">Candidatus Nitrosocaldus cavascurensis</name>
    <dbReference type="NCBI Taxonomy" id="2058097"/>
    <lineage>
        <taxon>Archaea</taxon>
        <taxon>Nitrososphaerota</taxon>
        <taxon>Nitrososphaeria</taxon>
        <taxon>Candidatus Nitrosocaldales</taxon>
        <taxon>Candidatus Nitrosocaldaceae</taxon>
        <taxon>Candidatus Nitrosocaldus</taxon>
    </lineage>
</organism>
<dbReference type="PANTHER" id="PTHR11203">
    <property type="entry name" value="CLEAVAGE AND POLYADENYLATION SPECIFICITY FACTOR FAMILY MEMBER"/>
    <property type="match status" value="1"/>
</dbReference>
<feature type="domain" description="Beta-Casp" evidence="3">
    <location>
        <begin position="226"/>
        <end position="336"/>
    </location>
</feature>
<dbReference type="Gene3D" id="3.60.15.10">
    <property type="entry name" value="Ribonuclease Z/Hydroxyacylglutathione hydrolase-like"/>
    <property type="match status" value="1"/>
</dbReference>
<name>A0A2K5AQI1_9ARCH</name>
<dbReference type="GeneID" id="41594753"/>
<dbReference type="EMBL" id="LT981265">
    <property type="protein sequence ID" value="SPC33867.1"/>
    <property type="molecule type" value="Genomic_DNA"/>
</dbReference>
<accession>A0A2K5AQI1</accession>
<dbReference type="SUPFAM" id="SSF56281">
    <property type="entry name" value="Metallo-hydrolase/oxidoreductase"/>
    <property type="match status" value="1"/>
</dbReference>
<evidence type="ECO:0000256" key="1">
    <source>
        <dbReference type="ARBA" id="ARBA00022801"/>
    </source>
</evidence>
<evidence type="ECO:0000259" key="2">
    <source>
        <dbReference type="SMART" id="SM00849"/>
    </source>
</evidence>
<keyword evidence="5" id="KW-1185">Reference proteome</keyword>